<dbReference type="PANTHER" id="PTHR11606">
    <property type="entry name" value="GLUTAMATE DEHYDROGENASE"/>
    <property type="match status" value="1"/>
</dbReference>
<dbReference type="SUPFAM" id="SSF53223">
    <property type="entry name" value="Aminoacid dehydrogenase-like, N-terminal domain"/>
    <property type="match status" value="1"/>
</dbReference>
<dbReference type="Pfam" id="PF00208">
    <property type="entry name" value="ELFV_dehydrog"/>
    <property type="match status" value="1"/>
</dbReference>
<dbReference type="Proteomes" id="UP000654401">
    <property type="component" value="Unassembled WGS sequence"/>
</dbReference>
<evidence type="ECO:0000256" key="3">
    <source>
        <dbReference type="ARBA" id="ARBA00023002"/>
    </source>
</evidence>
<proteinExistence type="inferred from homology"/>
<feature type="domain" description="Glutamate/phenylalanine/leucine/valine/L-tryptophan dehydrogenase C-terminal" evidence="10">
    <location>
        <begin position="180"/>
        <end position="411"/>
    </location>
</feature>
<keyword evidence="3 5" id="KW-0560">Oxidoreductase</keyword>
<dbReference type="InterPro" id="IPR006096">
    <property type="entry name" value="Glu/Leu/Phe/Val/Trp_DH_C"/>
</dbReference>
<comment type="similarity">
    <text evidence="2 5 9">Belongs to the Glu/Leu/Phe/Val dehydrogenases family.</text>
</comment>
<dbReference type="PRINTS" id="PR00082">
    <property type="entry name" value="GLFDHDRGNASE"/>
</dbReference>
<gene>
    <name evidence="11" type="ORF">H8D24_00590</name>
</gene>
<evidence type="ECO:0000256" key="2">
    <source>
        <dbReference type="ARBA" id="ARBA00006382"/>
    </source>
</evidence>
<dbReference type="Gene3D" id="3.40.50.720">
    <property type="entry name" value="NAD(P)-binding Rossmann-like Domain"/>
    <property type="match status" value="1"/>
</dbReference>
<dbReference type="FunFam" id="3.40.50.10860:FF:000003">
    <property type="entry name" value="Glutamate dehydrogenase"/>
    <property type="match status" value="1"/>
</dbReference>
<dbReference type="CDD" id="cd01076">
    <property type="entry name" value="NAD_bind_1_Glu_DH"/>
    <property type="match status" value="1"/>
</dbReference>
<name>A0A8J6PA43_9GAMM</name>
<comment type="caution">
    <text evidence="11">The sequence shown here is derived from an EMBL/GenBank/DDBJ whole genome shotgun (WGS) entry which is preliminary data.</text>
</comment>
<feature type="binding site" evidence="7">
    <location>
        <position position="187"/>
    </location>
    <ligand>
        <name>NAD(+)</name>
        <dbReference type="ChEBI" id="CHEBI:57540"/>
    </ligand>
</feature>
<dbReference type="Pfam" id="PF02812">
    <property type="entry name" value="ELFV_dehydrog_N"/>
    <property type="match status" value="1"/>
</dbReference>
<evidence type="ECO:0000259" key="10">
    <source>
        <dbReference type="SMART" id="SM00839"/>
    </source>
</evidence>
<sequence length="414" mass="45486">MEINNFKAYCDQFDRASSELKLDKDLATLLKYPDRELSVDLPLVRDDKSLTVLRGYRIQHNNARGPFKGGLRFHPCVDKDEVRALSALMTFKTALIDIPFGGGKGGIQVDPEELSTRELEQLTRTFVRAIKPIIGVHTDIPAPDVNTNAQIMAWFMDEYSETHGYTPGIVTGKPISLGGSLGREAATGYGTSIILREVAQHRGIELNGATVVIQGFGNVGTWAAHHLHKFGCKIIAVSDRNGGIVNNNGLDIGALLEHKKESGSIHGFDDTESIDNEAILRLPCDFLIPAALGGVIHKMNANELRCKVVVEAANGPTTPPADDILRHKNIPVIPDILANSGGVVASYYEWVQNLQQHYWDEELVNKKLETKLVNGFYEVAALAHSREELSYRTAAFMIAIKRVADAVTLRGRIS</sequence>
<feature type="active site" description="Proton donor" evidence="6">
    <location>
        <position position="104"/>
    </location>
</feature>
<dbReference type="GO" id="GO:0006538">
    <property type="term" value="P:L-glutamate catabolic process"/>
    <property type="evidence" value="ECO:0007669"/>
    <property type="project" value="TreeGrafter"/>
</dbReference>
<dbReference type="GO" id="GO:0004352">
    <property type="term" value="F:glutamate dehydrogenase (NAD+) activity"/>
    <property type="evidence" value="ECO:0007669"/>
    <property type="project" value="TreeGrafter"/>
</dbReference>
<dbReference type="InterPro" id="IPR014362">
    <property type="entry name" value="Glu_DH"/>
</dbReference>
<feature type="site" description="Important for catalysis" evidence="8">
    <location>
        <position position="144"/>
    </location>
</feature>
<comment type="function">
    <text evidence="1">Catalyzes the reversible oxidative deamination of glutamate to alpha-ketoglutarate and ammonia.</text>
</comment>
<dbReference type="SUPFAM" id="SSF51735">
    <property type="entry name" value="NAD(P)-binding Rossmann-fold domains"/>
    <property type="match status" value="1"/>
</dbReference>
<evidence type="ECO:0000256" key="6">
    <source>
        <dbReference type="PIRSR" id="PIRSR000185-1"/>
    </source>
</evidence>
<accession>A0A8J6PA43</accession>
<evidence type="ECO:0000256" key="8">
    <source>
        <dbReference type="PIRSR" id="PIRSR000185-3"/>
    </source>
</evidence>
<dbReference type="InterPro" id="IPR033524">
    <property type="entry name" value="Glu/Leu/Phe/Val_DH_AS"/>
</dbReference>
<organism evidence="11 12">
    <name type="scientific">Candidatus Thiopontia autotrophica</name>
    <dbReference type="NCBI Taxonomy" id="2841688"/>
    <lineage>
        <taxon>Bacteria</taxon>
        <taxon>Pseudomonadati</taxon>
        <taxon>Pseudomonadota</taxon>
        <taxon>Gammaproteobacteria</taxon>
        <taxon>Candidatus Thiopontia</taxon>
    </lineage>
</organism>
<dbReference type="InterPro" id="IPR046346">
    <property type="entry name" value="Aminoacid_DH-like_N_sf"/>
</dbReference>
<evidence type="ECO:0000256" key="4">
    <source>
        <dbReference type="ARBA" id="ARBA00048584"/>
    </source>
</evidence>
<evidence type="ECO:0000313" key="11">
    <source>
        <dbReference type="EMBL" id="MBC8518890.1"/>
    </source>
</evidence>
<evidence type="ECO:0000256" key="1">
    <source>
        <dbReference type="ARBA" id="ARBA00003868"/>
    </source>
</evidence>
<evidence type="ECO:0000313" key="12">
    <source>
        <dbReference type="Proteomes" id="UP000654401"/>
    </source>
</evidence>
<dbReference type="PIRSF" id="PIRSF000185">
    <property type="entry name" value="Glu_DH"/>
    <property type="match status" value="1"/>
</dbReference>
<dbReference type="GO" id="GO:0000166">
    <property type="term" value="F:nucleotide binding"/>
    <property type="evidence" value="ECO:0007669"/>
    <property type="project" value="UniProtKB-KW"/>
</dbReference>
<dbReference type="InterPro" id="IPR006097">
    <property type="entry name" value="Glu/Leu/Phe/Val/Trp_DH_dimer"/>
</dbReference>
<dbReference type="Gene3D" id="3.40.50.10860">
    <property type="entry name" value="Leucine Dehydrogenase, chain A, domain 1"/>
    <property type="match status" value="1"/>
</dbReference>
<evidence type="ECO:0000256" key="7">
    <source>
        <dbReference type="PIRSR" id="PIRSR000185-2"/>
    </source>
</evidence>
<dbReference type="InterPro" id="IPR006095">
    <property type="entry name" value="Glu/Leu/Phe/Val/Trp_DH"/>
</dbReference>
<comment type="catalytic activity">
    <reaction evidence="4">
        <text>L-glutamate + NADP(+) + H2O = 2-oxoglutarate + NH4(+) + NADPH + H(+)</text>
        <dbReference type="Rhea" id="RHEA:11612"/>
        <dbReference type="ChEBI" id="CHEBI:15377"/>
        <dbReference type="ChEBI" id="CHEBI:15378"/>
        <dbReference type="ChEBI" id="CHEBI:16810"/>
        <dbReference type="ChEBI" id="CHEBI:28938"/>
        <dbReference type="ChEBI" id="CHEBI:29985"/>
        <dbReference type="ChEBI" id="CHEBI:57783"/>
        <dbReference type="ChEBI" id="CHEBI:58349"/>
        <dbReference type="EC" id="1.4.1.4"/>
    </reaction>
</comment>
<dbReference type="InterPro" id="IPR036291">
    <property type="entry name" value="NAD(P)-bd_dom_sf"/>
</dbReference>
<keyword evidence="7" id="KW-0547">Nucleotide-binding</keyword>
<evidence type="ECO:0000256" key="9">
    <source>
        <dbReference type="RuleBase" id="RU004417"/>
    </source>
</evidence>
<reference evidence="11 12" key="1">
    <citation type="submission" date="2020-08" db="EMBL/GenBank/DDBJ databases">
        <title>Bridging the membrane lipid divide: bacteria of the FCB group superphylum have the potential to synthesize archaeal ether lipids.</title>
        <authorList>
            <person name="Villanueva L."/>
            <person name="Von Meijenfeldt F.A.B."/>
            <person name="Westbye A.B."/>
            <person name="Yadav S."/>
            <person name="Hopmans E.C."/>
            <person name="Dutilh B.E."/>
            <person name="Sinninghe Damste J.S."/>
        </authorList>
    </citation>
    <scope>NUCLEOTIDE SEQUENCE [LARGE SCALE GENOMIC DNA]</scope>
    <source>
        <strain evidence="11">NIOZ-UU100</strain>
    </source>
</reference>
<feature type="binding site" evidence="7">
    <location>
        <position position="92"/>
    </location>
    <ligand>
        <name>substrate</name>
    </ligand>
</feature>
<dbReference type="PROSITE" id="PS00074">
    <property type="entry name" value="GLFV_DEHYDROGENASE"/>
    <property type="match status" value="1"/>
</dbReference>
<keyword evidence="7" id="KW-0520">NAD</keyword>
<evidence type="ECO:0000256" key="5">
    <source>
        <dbReference type="PIRNR" id="PIRNR000185"/>
    </source>
</evidence>
<protein>
    <recommendedName>
        <fullName evidence="5">Glutamate dehydrogenase</fullName>
    </recommendedName>
</protein>
<dbReference type="GO" id="GO:0004354">
    <property type="term" value="F:glutamate dehydrogenase (NADP+) activity"/>
    <property type="evidence" value="ECO:0007669"/>
    <property type="project" value="UniProtKB-EC"/>
</dbReference>
<dbReference type="SMART" id="SM00839">
    <property type="entry name" value="ELFV_dehydrog"/>
    <property type="match status" value="1"/>
</dbReference>
<feature type="binding site" evidence="7">
    <location>
        <position position="218"/>
    </location>
    <ligand>
        <name>NAD(+)</name>
        <dbReference type="ChEBI" id="CHEBI:57540"/>
    </ligand>
</feature>
<dbReference type="InterPro" id="IPR033922">
    <property type="entry name" value="NAD_bind_Glu_DH"/>
</dbReference>
<dbReference type="EMBL" id="JACNFK010000010">
    <property type="protein sequence ID" value="MBC8518890.1"/>
    <property type="molecule type" value="Genomic_DNA"/>
</dbReference>
<feature type="binding site" evidence="7">
    <location>
        <position position="346"/>
    </location>
    <ligand>
        <name>substrate</name>
    </ligand>
</feature>
<dbReference type="PANTHER" id="PTHR11606:SF13">
    <property type="entry name" value="GLUTAMATE DEHYDROGENASE 1, MITOCHONDRIAL"/>
    <property type="match status" value="1"/>
</dbReference>
<dbReference type="AlphaFoldDB" id="A0A8J6PA43"/>
<feature type="binding site" evidence="7">
    <location>
        <position position="68"/>
    </location>
    <ligand>
        <name>substrate</name>
    </ligand>
</feature>